<organism evidence="2 3">
    <name type="scientific">Spirosoma linguale (strain ATCC 33905 / DSM 74 / LMG 10896 / Claus 1)</name>
    <dbReference type="NCBI Taxonomy" id="504472"/>
    <lineage>
        <taxon>Bacteria</taxon>
        <taxon>Pseudomonadati</taxon>
        <taxon>Bacteroidota</taxon>
        <taxon>Cytophagia</taxon>
        <taxon>Cytophagales</taxon>
        <taxon>Cytophagaceae</taxon>
        <taxon>Spirosoma</taxon>
    </lineage>
</organism>
<dbReference type="AlphaFoldDB" id="D2QDR2"/>
<evidence type="ECO:0000313" key="3">
    <source>
        <dbReference type="Proteomes" id="UP000002028"/>
    </source>
</evidence>
<dbReference type="EMBL" id="CP001769">
    <property type="protein sequence ID" value="ADB38192.1"/>
    <property type="molecule type" value="Genomic_DNA"/>
</dbReference>
<keyword evidence="3" id="KW-1185">Reference proteome</keyword>
<feature type="transmembrane region" description="Helical" evidence="1">
    <location>
        <begin position="20"/>
        <end position="41"/>
    </location>
</feature>
<keyword evidence="1" id="KW-0472">Membrane</keyword>
<keyword evidence="1" id="KW-0812">Transmembrane</keyword>
<evidence type="ECO:0000256" key="1">
    <source>
        <dbReference type="SAM" id="Phobius"/>
    </source>
</evidence>
<reference evidence="2 3" key="1">
    <citation type="journal article" date="2010" name="Stand. Genomic Sci.">
        <title>Complete genome sequence of Spirosoma linguale type strain (1).</title>
        <authorList>
            <person name="Lail K."/>
            <person name="Sikorski J."/>
            <person name="Saunders E."/>
            <person name="Lapidus A."/>
            <person name="Glavina Del Rio T."/>
            <person name="Copeland A."/>
            <person name="Tice H."/>
            <person name="Cheng J.-F."/>
            <person name="Lucas S."/>
            <person name="Nolan M."/>
            <person name="Bruce D."/>
            <person name="Goodwin L."/>
            <person name="Pitluck S."/>
            <person name="Ivanova N."/>
            <person name="Mavromatis K."/>
            <person name="Ovchinnikova G."/>
            <person name="Pati A."/>
            <person name="Chen A."/>
            <person name="Palaniappan K."/>
            <person name="Land M."/>
            <person name="Hauser L."/>
            <person name="Chang Y.-J."/>
            <person name="Jeffries C.D."/>
            <person name="Chain P."/>
            <person name="Brettin T."/>
            <person name="Detter J.C."/>
            <person name="Schuetze A."/>
            <person name="Rohde M."/>
            <person name="Tindall B.J."/>
            <person name="Goeker M."/>
            <person name="Bristow J."/>
            <person name="Eisen J.A."/>
            <person name="Markowitz V."/>
            <person name="Hugenholtz P."/>
            <person name="Kyrpides N.C."/>
            <person name="Klenk H.-P."/>
            <person name="Chen F."/>
        </authorList>
    </citation>
    <scope>NUCLEOTIDE SEQUENCE [LARGE SCALE GENOMIC DNA]</scope>
    <source>
        <strain evidence="3">ATCC 33905 / DSM 74 / LMG 10896 / Claus 1</strain>
    </source>
</reference>
<proteinExistence type="predicted"/>
<sequence length="48" mass="5558">MLIFYDLDDFNGFQMIKIIYFGKVVLSHLNLGLLLFAFGNIPEYQADV</sequence>
<dbReference type="HOGENOM" id="CLU_3157956_0_0_10"/>
<accession>D2QDR2</accession>
<gene>
    <name evidence="2" type="ordered locus">Slin_2165</name>
</gene>
<protein>
    <submittedName>
        <fullName evidence="2">Uncharacterized protein</fullName>
    </submittedName>
</protein>
<dbReference type="KEGG" id="sli:Slin_2165"/>
<keyword evidence="1" id="KW-1133">Transmembrane helix</keyword>
<name>D2QDR2_SPILD</name>
<dbReference type="Proteomes" id="UP000002028">
    <property type="component" value="Chromosome"/>
</dbReference>
<evidence type="ECO:0000313" key="2">
    <source>
        <dbReference type="EMBL" id="ADB38192.1"/>
    </source>
</evidence>